<evidence type="ECO:0000313" key="4">
    <source>
        <dbReference type="Proteomes" id="UP000267342"/>
    </source>
</evidence>
<evidence type="ECO:0000313" key="3">
    <source>
        <dbReference type="EMBL" id="BBG30894.1"/>
    </source>
</evidence>
<protein>
    <submittedName>
        <fullName evidence="3">Substrate-binding region of ABC-type glycine betaine transport system</fullName>
    </submittedName>
</protein>
<dbReference type="Pfam" id="PF04069">
    <property type="entry name" value="OpuAC"/>
    <property type="match status" value="1"/>
</dbReference>
<feature type="chain" id="PRO_5016972265" evidence="1">
    <location>
        <begin position="28"/>
        <end position="301"/>
    </location>
</feature>
<dbReference type="GO" id="GO:0043190">
    <property type="term" value="C:ATP-binding cassette (ABC) transporter complex"/>
    <property type="evidence" value="ECO:0007669"/>
    <property type="project" value="InterPro"/>
</dbReference>
<feature type="signal peptide" evidence="1">
    <location>
        <begin position="1"/>
        <end position="27"/>
    </location>
</feature>
<organism evidence="3 4">
    <name type="scientific">Zymobacter palmae</name>
    <dbReference type="NCBI Taxonomy" id="33074"/>
    <lineage>
        <taxon>Bacteria</taxon>
        <taxon>Pseudomonadati</taxon>
        <taxon>Pseudomonadota</taxon>
        <taxon>Gammaproteobacteria</taxon>
        <taxon>Oceanospirillales</taxon>
        <taxon>Halomonadaceae</taxon>
        <taxon>Zymobacter group</taxon>
        <taxon>Zymobacter</taxon>
    </lineage>
</organism>
<dbReference type="SUPFAM" id="SSF53850">
    <property type="entry name" value="Periplasmic binding protein-like II"/>
    <property type="match status" value="1"/>
</dbReference>
<proteinExistence type="predicted"/>
<keyword evidence="4" id="KW-1185">Reference proteome</keyword>
<dbReference type="Gene3D" id="3.40.190.10">
    <property type="entry name" value="Periplasmic binding protein-like II"/>
    <property type="match status" value="1"/>
</dbReference>
<keyword evidence="1" id="KW-0732">Signal</keyword>
<dbReference type="EMBL" id="AP018933">
    <property type="protein sequence ID" value="BBG30894.1"/>
    <property type="molecule type" value="Genomic_DNA"/>
</dbReference>
<dbReference type="Gene3D" id="3.40.190.120">
    <property type="entry name" value="Osmoprotection protein (prox), domain 2"/>
    <property type="match status" value="1"/>
</dbReference>
<name>A0A348HGZ2_9GAMM</name>
<dbReference type="Proteomes" id="UP000267342">
    <property type="component" value="Chromosome"/>
</dbReference>
<evidence type="ECO:0000256" key="1">
    <source>
        <dbReference type="SAM" id="SignalP"/>
    </source>
</evidence>
<dbReference type="GO" id="GO:0022857">
    <property type="term" value="F:transmembrane transporter activity"/>
    <property type="evidence" value="ECO:0007669"/>
    <property type="project" value="InterPro"/>
</dbReference>
<evidence type="ECO:0000259" key="2">
    <source>
        <dbReference type="Pfam" id="PF04069"/>
    </source>
</evidence>
<dbReference type="AlphaFoldDB" id="A0A348HGZ2"/>
<sequence>MRFSWTRCCMYTTGALAAVGLSLSSAAADVLRLGVKPITSQRLLAEMTQQYLAPHGYQVIPSWGLPTSMARPALANGELDMVWEYTGTSLVNYHHVYEQLDEEGTFRRVSELDGELGLTWLSPACNDTYAIAMPEKVAEQEGDIRTLSQLADYLRRTPDTSHLIAMDIEFGNRPDGMPGLMKRYDMSIPRRDLRSMDAGAVYLALQGQQALAGEVYNTDGRIQAFNLRVLEDDKHFFPAYSVAPMVRTAYVRQHPDLAALMKDLTDLLDEHAMRRINAQVDVEGQAVSKVAHDFLTQHHLL</sequence>
<dbReference type="InterPro" id="IPR007210">
    <property type="entry name" value="ABC_Gly_betaine_transp_sub-bd"/>
</dbReference>
<feature type="domain" description="ABC-type glycine betaine transport system substrate-binding" evidence="2">
    <location>
        <begin position="31"/>
        <end position="297"/>
    </location>
</feature>
<reference evidence="3 4" key="1">
    <citation type="submission" date="2018-09" db="EMBL/GenBank/DDBJ databases">
        <title>Zymobacter palmae IAM14233 (=T109) whole genome analysis.</title>
        <authorList>
            <person name="Yanase H."/>
        </authorList>
    </citation>
    <scope>NUCLEOTIDE SEQUENCE [LARGE SCALE GENOMIC DNA]</scope>
    <source>
        <strain evidence="3 4">IAM14233</strain>
    </source>
</reference>
<dbReference type="KEGG" id="zpl:ZBT109_2157"/>
<gene>
    <name evidence="3" type="ORF">ZBT109_2157</name>
</gene>
<dbReference type="STRING" id="1123510.GCA_000620025_00738"/>
<accession>A0A348HGZ2</accession>